<dbReference type="Pfam" id="PF10551">
    <property type="entry name" value="MULE"/>
    <property type="match status" value="1"/>
</dbReference>
<sequence>MEEDKQSVVKGIKEPKKRRLISSTNHAGLSNCSPEYVRSRSSTNRRTAILDTDTAKLQKALQFKNEKNKRKVSKELFPSTKGKGELVDQQCRVLRKVLYHGQRFKDVTQFRNAIQVYAIREQFKLCIMENRSHIVSCECSDLSCDWQVTAIRDVRGKGFVITQFSPKHNCPRLDHAFHPASKWISAMFLHRWKEQPSISTTEVRNEIESMYGIKCPEWKVFCAANRAKQILGLDYDDGYAMLHQFKEEMERIDRDNIVLVETETHESREEERFKRVFVCCARTSYAFKVHCRGILAVDGWEINNPCNSVMLVAAGLDGNNGILPVAFCEVQVEDLDSWVYFLKNINSALRLENGKGLCILGDGDNGVEYAVEEFLPRAVYRQCCHRIFNEMVRRFPTAPVQHLFWSACRTTSATRFYNYMELISLGSQECHDWLKNSNWERWALFCMPHWVKCTYVTLTITEKLRTSFDHYLEMSITRRFTAIARSTAEIFERRRMVVWKWYREKVTPTVQDIIHDRCSDGRRFIVRKQTGTLLELTDSCSSCYELNMDAMSCSCGLWQISGIPCAHACRGIKYMRRKIEDYVDSMMSVQNYMSTYAPGMMQLPQEYAWKWDAGHTLLPPI</sequence>
<dbReference type="InterPro" id="IPR007527">
    <property type="entry name" value="Znf_SWIM"/>
</dbReference>
<organism evidence="7 8">
    <name type="scientific">Citrus clementina</name>
    <name type="common">Clementine</name>
    <name type="synonym">Citrus deliciosa x Citrus sinensis</name>
    <dbReference type="NCBI Taxonomy" id="85681"/>
    <lineage>
        <taxon>Eukaryota</taxon>
        <taxon>Viridiplantae</taxon>
        <taxon>Streptophyta</taxon>
        <taxon>Embryophyta</taxon>
        <taxon>Tracheophyta</taxon>
        <taxon>Spermatophyta</taxon>
        <taxon>Magnoliopsida</taxon>
        <taxon>eudicotyledons</taxon>
        <taxon>Gunneridae</taxon>
        <taxon>Pentapetalae</taxon>
        <taxon>rosids</taxon>
        <taxon>malvids</taxon>
        <taxon>Sapindales</taxon>
        <taxon>Rutaceae</taxon>
        <taxon>Aurantioideae</taxon>
        <taxon>Citrus</taxon>
    </lineage>
</organism>
<dbReference type="InParanoid" id="V4TMF9"/>
<dbReference type="InterPro" id="IPR004332">
    <property type="entry name" value="Transposase_MuDR"/>
</dbReference>
<feature type="compositionally biased region" description="Basic and acidic residues" evidence="5">
    <location>
        <begin position="1"/>
        <end position="14"/>
    </location>
</feature>
<keyword evidence="8" id="KW-1185">Reference proteome</keyword>
<feature type="non-terminal residue" evidence="7">
    <location>
        <position position="621"/>
    </location>
</feature>
<keyword evidence="3" id="KW-0862">Zinc</keyword>
<evidence type="ECO:0000313" key="7">
    <source>
        <dbReference type="EMBL" id="ESR54612.1"/>
    </source>
</evidence>
<keyword evidence="1" id="KW-0479">Metal-binding</keyword>
<dbReference type="Gramene" id="ESR54612">
    <property type="protein sequence ID" value="ESR54612"/>
    <property type="gene ID" value="CICLE_v10023299mg"/>
</dbReference>
<accession>V4TMF9</accession>
<dbReference type="InterPro" id="IPR006564">
    <property type="entry name" value="Znf_PMZ"/>
</dbReference>
<evidence type="ECO:0000256" key="1">
    <source>
        <dbReference type="ARBA" id="ARBA00022723"/>
    </source>
</evidence>
<dbReference type="Proteomes" id="UP000030687">
    <property type="component" value="Unassembled WGS sequence"/>
</dbReference>
<name>V4TMF9_CITCL</name>
<evidence type="ECO:0000256" key="5">
    <source>
        <dbReference type="SAM" id="MobiDB-lite"/>
    </source>
</evidence>
<evidence type="ECO:0000259" key="6">
    <source>
        <dbReference type="PROSITE" id="PS50966"/>
    </source>
</evidence>
<feature type="compositionally biased region" description="Polar residues" evidence="5">
    <location>
        <begin position="21"/>
        <end position="37"/>
    </location>
</feature>
<dbReference type="EMBL" id="KI536661">
    <property type="protein sequence ID" value="ESR54612.1"/>
    <property type="molecule type" value="Genomic_DNA"/>
</dbReference>
<evidence type="ECO:0000256" key="2">
    <source>
        <dbReference type="ARBA" id="ARBA00022771"/>
    </source>
</evidence>
<evidence type="ECO:0000313" key="8">
    <source>
        <dbReference type="Proteomes" id="UP000030687"/>
    </source>
</evidence>
<dbReference type="InterPro" id="IPR018289">
    <property type="entry name" value="MULE_transposase_dom"/>
</dbReference>
<evidence type="ECO:0000256" key="4">
    <source>
        <dbReference type="PROSITE-ProRule" id="PRU00325"/>
    </source>
</evidence>
<reference evidence="7 8" key="1">
    <citation type="submission" date="2013-10" db="EMBL/GenBank/DDBJ databases">
        <authorList>
            <consortium name="International Citrus Genome Consortium"/>
            <person name="Jenkins J."/>
            <person name="Schmutz J."/>
            <person name="Prochnik S."/>
            <person name="Rokhsar D."/>
            <person name="Gmitter F."/>
            <person name="Ollitrault P."/>
            <person name="Machado M."/>
            <person name="Talon M."/>
            <person name="Wincker P."/>
            <person name="Jaillon O."/>
            <person name="Morgante M."/>
        </authorList>
    </citation>
    <scope>NUCLEOTIDE SEQUENCE</scope>
    <source>
        <strain evidence="8">cv. Clemenules</strain>
    </source>
</reference>
<dbReference type="PROSITE" id="PS50966">
    <property type="entry name" value="ZF_SWIM"/>
    <property type="match status" value="1"/>
</dbReference>
<dbReference type="OMA" id="LEICAMK"/>
<feature type="domain" description="SWIM-type" evidence="6">
    <location>
        <begin position="544"/>
        <end position="576"/>
    </location>
</feature>
<dbReference type="GO" id="GO:0008270">
    <property type="term" value="F:zinc ion binding"/>
    <property type="evidence" value="ECO:0007669"/>
    <property type="project" value="UniProtKB-KW"/>
</dbReference>
<dbReference type="KEGG" id="cic:CICLE_v10023299mg"/>
<evidence type="ECO:0000256" key="3">
    <source>
        <dbReference type="ARBA" id="ARBA00022833"/>
    </source>
</evidence>
<dbReference type="STRING" id="85681.V4TMF9"/>
<feature type="region of interest" description="Disordered" evidence="5">
    <location>
        <begin position="1"/>
        <end position="37"/>
    </location>
</feature>
<keyword evidence="2 4" id="KW-0863">Zinc-finger</keyword>
<dbReference type="PANTHER" id="PTHR31973">
    <property type="entry name" value="POLYPROTEIN, PUTATIVE-RELATED"/>
    <property type="match status" value="1"/>
</dbReference>
<protein>
    <recommendedName>
        <fullName evidence="6">SWIM-type domain-containing protein</fullName>
    </recommendedName>
</protein>
<dbReference type="PANTHER" id="PTHR31973:SF195">
    <property type="entry name" value="MUDR FAMILY TRANSPOSASE"/>
    <property type="match status" value="1"/>
</dbReference>
<proteinExistence type="predicted"/>
<gene>
    <name evidence="7" type="ORF">CICLE_v10023299mg</name>
</gene>
<dbReference type="AlphaFoldDB" id="V4TMF9"/>
<dbReference type="SMART" id="SM00575">
    <property type="entry name" value="ZnF_PMZ"/>
    <property type="match status" value="1"/>
</dbReference>
<dbReference type="Pfam" id="PF03108">
    <property type="entry name" value="DBD_Tnp_Mut"/>
    <property type="match status" value="1"/>
</dbReference>
<dbReference type="Pfam" id="PF04434">
    <property type="entry name" value="SWIM"/>
    <property type="match status" value="1"/>
</dbReference>